<sequence length="434" mass="49346">MNLLSKYKKNIKQTFLQCGNGVNLSKIDDLQAAFPAVPISTIMVIFFASKYKFDRSYNALLLFENGKTINEEEFMVEDDFQDMIESLLEKELKNSFANAKKKLRKELESRDNEEQKSKNTNKSECLGPEKPQKASLSWSTVATRGKNHNKNSNRKDTNLSYNIDLHSTDSEGTRINKTSISEGEIPEDQKNSISNQINLKDATDKKSQYPSEVSLPTTSYQSIPSTKPKDIKSSPLHATVTHTNNSTIPQELPMEKTENKVDQPLEQRSINDNRECFPETNPRNDTRTLTNNTVEINEKENNPLVSLGNTAEILFEAEIKTEKLTSNLISREGQRTIRHKKSMVSIKEEEFNRFRYPENKSQNEQPKRSIFQNEKIPLFTNENLKTPFIQSTNGVSSSQTPKIIEQPDDSSVPTTQSPSLLTSKLKQPNSDQSL</sequence>
<evidence type="ECO:0000313" key="3">
    <source>
        <dbReference type="Proteomes" id="UP000196158"/>
    </source>
</evidence>
<keyword evidence="3" id="KW-1185">Reference proteome</keyword>
<feature type="compositionally biased region" description="Polar residues" evidence="1">
    <location>
        <begin position="385"/>
        <end position="401"/>
    </location>
</feature>
<feature type="region of interest" description="Disordered" evidence="1">
    <location>
        <begin position="385"/>
        <end position="434"/>
    </location>
</feature>
<organism evidence="2 3">
    <name type="scientific">Maudiozyma saulgeensis</name>
    <dbReference type="NCBI Taxonomy" id="1789683"/>
    <lineage>
        <taxon>Eukaryota</taxon>
        <taxon>Fungi</taxon>
        <taxon>Dikarya</taxon>
        <taxon>Ascomycota</taxon>
        <taxon>Saccharomycotina</taxon>
        <taxon>Saccharomycetes</taxon>
        <taxon>Saccharomycetales</taxon>
        <taxon>Saccharomycetaceae</taxon>
        <taxon>Maudiozyma</taxon>
    </lineage>
</organism>
<dbReference type="OrthoDB" id="10595175at2759"/>
<gene>
    <name evidence="2" type="ORF">KASA_0H00517G</name>
</gene>
<feature type="region of interest" description="Disordered" evidence="1">
    <location>
        <begin position="104"/>
        <end position="174"/>
    </location>
</feature>
<feature type="region of interest" description="Disordered" evidence="1">
    <location>
        <begin position="200"/>
        <end position="234"/>
    </location>
</feature>
<feature type="compositionally biased region" description="Basic and acidic residues" evidence="1">
    <location>
        <begin position="105"/>
        <end position="117"/>
    </location>
</feature>
<feature type="compositionally biased region" description="Polar residues" evidence="1">
    <location>
        <begin position="208"/>
        <end position="225"/>
    </location>
</feature>
<dbReference type="EMBL" id="FXLY01000011">
    <property type="protein sequence ID" value="SMN22273.1"/>
    <property type="molecule type" value="Genomic_DNA"/>
</dbReference>
<evidence type="ECO:0000256" key="1">
    <source>
        <dbReference type="SAM" id="MobiDB-lite"/>
    </source>
</evidence>
<evidence type="ECO:0000313" key="2">
    <source>
        <dbReference type="EMBL" id="SMN22273.1"/>
    </source>
</evidence>
<protein>
    <submittedName>
        <fullName evidence="2">Uncharacterized protein</fullName>
    </submittedName>
</protein>
<feature type="compositionally biased region" description="Polar residues" evidence="1">
    <location>
        <begin position="409"/>
        <end position="434"/>
    </location>
</feature>
<reference evidence="2 3" key="1">
    <citation type="submission" date="2017-04" db="EMBL/GenBank/DDBJ databases">
        <authorList>
            <person name="Afonso C.L."/>
            <person name="Miller P.J."/>
            <person name="Scott M.A."/>
            <person name="Spackman E."/>
            <person name="Goraichik I."/>
            <person name="Dimitrov K.M."/>
            <person name="Suarez D.L."/>
            <person name="Swayne D.E."/>
        </authorList>
    </citation>
    <scope>NUCLEOTIDE SEQUENCE [LARGE SCALE GENOMIC DNA]</scope>
</reference>
<proteinExistence type="predicted"/>
<accession>A0A1X7R9D1</accession>
<dbReference type="AlphaFoldDB" id="A0A1X7R9D1"/>
<name>A0A1X7R9D1_9SACH</name>
<dbReference type="Proteomes" id="UP000196158">
    <property type="component" value="Unassembled WGS sequence"/>
</dbReference>